<dbReference type="OrthoDB" id="6159849at2759"/>
<keyword evidence="1" id="KW-1133">Transmembrane helix</keyword>
<reference evidence="2" key="1">
    <citation type="submission" date="2021-03" db="EMBL/GenBank/DDBJ databases">
        <authorList>
            <person name="Bekaert M."/>
        </authorList>
    </citation>
    <scope>NUCLEOTIDE SEQUENCE</scope>
</reference>
<dbReference type="AlphaFoldDB" id="A0A8S3V868"/>
<organism evidence="2 3">
    <name type="scientific">Mytilus edulis</name>
    <name type="common">Blue mussel</name>
    <dbReference type="NCBI Taxonomy" id="6550"/>
    <lineage>
        <taxon>Eukaryota</taxon>
        <taxon>Metazoa</taxon>
        <taxon>Spiralia</taxon>
        <taxon>Lophotrochozoa</taxon>
        <taxon>Mollusca</taxon>
        <taxon>Bivalvia</taxon>
        <taxon>Autobranchia</taxon>
        <taxon>Pteriomorphia</taxon>
        <taxon>Mytilida</taxon>
        <taxon>Mytiloidea</taxon>
        <taxon>Mytilidae</taxon>
        <taxon>Mytilinae</taxon>
        <taxon>Mytilus</taxon>
    </lineage>
</organism>
<comment type="caution">
    <text evidence="2">The sequence shown here is derived from an EMBL/GenBank/DDBJ whole genome shotgun (WGS) entry which is preliminary data.</text>
</comment>
<evidence type="ECO:0000313" key="2">
    <source>
        <dbReference type="EMBL" id="CAG2252689.1"/>
    </source>
</evidence>
<protein>
    <submittedName>
        <fullName evidence="2">Uncharacterized protein</fullName>
    </submittedName>
</protein>
<sequence>MEILSHDKQVGTKNSKEMKWMNNDYFIKMIWLWTPLFANLTKVNSTRSNNVKYDVMNDQPMDDSIMTLPTQPSNYDHLLKVRLLALTTSSIAIEWNYEETVFRNKTLLGSKVEYFINSGKFSSDMLQPHIHSFTCDHLKVATKYTICISVYLSELVYLKEDDSIVLSKCFGAETIPYIRNDSILVLIILLSYYLFMGMIGVCQWKRKCRMQTSKNRRNEIVHNTENNVNSNSTMRYRELEERQRLTNPVCSIEESRI</sequence>
<evidence type="ECO:0000256" key="1">
    <source>
        <dbReference type="SAM" id="Phobius"/>
    </source>
</evidence>
<keyword evidence="3" id="KW-1185">Reference proteome</keyword>
<keyword evidence="1" id="KW-0472">Membrane</keyword>
<proteinExistence type="predicted"/>
<dbReference type="Proteomes" id="UP000683360">
    <property type="component" value="Unassembled WGS sequence"/>
</dbReference>
<keyword evidence="1" id="KW-0812">Transmembrane</keyword>
<dbReference type="EMBL" id="CAJPWZ010003128">
    <property type="protein sequence ID" value="CAG2252689.1"/>
    <property type="molecule type" value="Genomic_DNA"/>
</dbReference>
<gene>
    <name evidence="2" type="ORF">MEDL_64264</name>
</gene>
<dbReference type="InterPro" id="IPR036116">
    <property type="entry name" value="FN3_sf"/>
</dbReference>
<dbReference type="SUPFAM" id="SSF49265">
    <property type="entry name" value="Fibronectin type III"/>
    <property type="match status" value="1"/>
</dbReference>
<name>A0A8S3V868_MYTED</name>
<feature type="transmembrane region" description="Helical" evidence="1">
    <location>
        <begin position="183"/>
        <end position="204"/>
    </location>
</feature>
<accession>A0A8S3V868</accession>
<evidence type="ECO:0000313" key="3">
    <source>
        <dbReference type="Proteomes" id="UP000683360"/>
    </source>
</evidence>